<evidence type="ECO:0000259" key="14">
    <source>
        <dbReference type="PROSITE" id="PS52039"/>
    </source>
</evidence>
<keyword evidence="7" id="KW-0460">Magnesium</keyword>
<feature type="site" description="Interaction with DNA" evidence="12">
    <location>
        <position position="33"/>
    </location>
</feature>
<reference evidence="15 16" key="1">
    <citation type="journal article" date="2014" name="Genome Announc.">
        <title>Draft Genome Sequences of Two Vibrionaceae Species, Vibrio ponticus C121 and Photobacterium aphoticum C119, Isolated as Coral Reef Microbiota.</title>
        <authorList>
            <person name="Al-saari N."/>
            <person name="Meirelles P.M."/>
            <person name="Mino S."/>
            <person name="Suda W."/>
            <person name="Oshima K."/>
            <person name="Hattori M."/>
            <person name="Ohkuma M."/>
            <person name="Thompson F.L."/>
            <person name="Gomez-Gil B."/>
            <person name="Sawabe T."/>
            <person name="Sawabe T."/>
        </authorList>
    </citation>
    <scope>NUCLEOTIDE SEQUENCE [LARGE SCALE GENOMIC DNA]</scope>
    <source>
        <strain evidence="15 16">JCM 19237</strain>
    </source>
</reference>
<feature type="site" description="Interaction with DNA" evidence="12">
    <location>
        <position position="174"/>
    </location>
</feature>
<evidence type="ECO:0000256" key="5">
    <source>
        <dbReference type="ARBA" id="ARBA00022771"/>
    </source>
</evidence>
<dbReference type="InterPro" id="IPR023406">
    <property type="entry name" value="Topo_IA_AS"/>
</dbReference>
<feature type="region of interest" description="Interaction with DNA" evidence="12">
    <location>
        <begin position="198"/>
        <end position="203"/>
    </location>
</feature>
<dbReference type="FunFam" id="1.10.290.10:FF:000002">
    <property type="entry name" value="DNA topoisomerase 1"/>
    <property type="match status" value="1"/>
</dbReference>
<name>A0A090QNN5_9GAMM</name>
<dbReference type="GO" id="GO:0006265">
    <property type="term" value="P:DNA topological change"/>
    <property type="evidence" value="ECO:0007669"/>
    <property type="project" value="UniProtKB-UniRule"/>
</dbReference>
<dbReference type="Pfam" id="PF08272">
    <property type="entry name" value="Zn_Ribbon_Topo"/>
    <property type="match status" value="2"/>
</dbReference>
<evidence type="ECO:0000256" key="1">
    <source>
        <dbReference type="ARBA" id="ARBA00000213"/>
    </source>
</evidence>
<evidence type="ECO:0000256" key="11">
    <source>
        <dbReference type="ARBA" id="ARBA00053060"/>
    </source>
</evidence>
<dbReference type="InterPro" id="IPR028612">
    <property type="entry name" value="Topoisom_1_IA"/>
</dbReference>
<evidence type="ECO:0000256" key="9">
    <source>
        <dbReference type="ARBA" id="ARBA00023125"/>
    </source>
</evidence>
<accession>A0A090QNN5</accession>
<dbReference type="PRINTS" id="PR00417">
    <property type="entry name" value="PRTPISMRASEI"/>
</dbReference>
<dbReference type="EC" id="5.6.2.1" evidence="12"/>
<evidence type="ECO:0000313" key="15">
    <source>
        <dbReference type="EMBL" id="GAL04785.1"/>
    </source>
</evidence>
<feature type="site" description="Interaction with DNA" evidence="12">
    <location>
        <position position="327"/>
    </location>
</feature>
<evidence type="ECO:0000256" key="2">
    <source>
        <dbReference type="ARBA" id="ARBA00009446"/>
    </source>
</evidence>
<dbReference type="InterPro" id="IPR013824">
    <property type="entry name" value="Topo_IA_cen_sub1"/>
</dbReference>
<feature type="site" description="Interaction with DNA" evidence="12">
    <location>
        <position position="512"/>
    </location>
</feature>
<dbReference type="SMART" id="SM00437">
    <property type="entry name" value="TOP1Ac"/>
    <property type="match status" value="1"/>
</dbReference>
<dbReference type="PROSITE" id="PS00396">
    <property type="entry name" value="TOPO_IA_1"/>
    <property type="match status" value="1"/>
</dbReference>
<keyword evidence="10 12" id="KW-0413">Isomerase</keyword>
<evidence type="ECO:0000256" key="3">
    <source>
        <dbReference type="ARBA" id="ARBA00022723"/>
    </source>
</evidence>
<keyword evidence="4" id="KW-0677">Repeat</keyword>
<sequence length="882" mass="98119">MGKSLVIVESPAKAKTINKYLGKDFIVKSSVGHVRDLPTGARSTGKKAAATSTKGLSAEEKAAIKKEKDRKSLIGKMGVDPYNDWEAQYEVLPGKEKVVSELQKLAEDADYVYLATDLDREGEAIAWHLREIIGGDDARYKRVVFNEITKNAIQQAFEQPGELNIDGVNAQQARRFLDRVVGFMVSPLLWKKVARGLSAGRVQSVAVKLIVEREREIKAFDPEEFWDIHANTMTVGKDALRLMVAQQAGKAFRPVNEADTMAAHALLEKAAYNVIEREDRPTSSKPSAPYITSTLQQAASTRLGYGVKRTMGLAQRLYEAGYITYMRTDSTNLSKEAVEAAREFISAEYGDTYLPGQPNVYGSKGNAQEAHEAIRPSNVDVKAEDLEGVDQDAIKLYDLIWRQFVACQMVPAQYDSSTITVQAGDFTLKAKGRTLRFAGWTKVQRPSGKNEDTTLPMVHVGDTLALESLEPKQHFTKPPARFTEAALVKELEKRGIGRPSTYASIISTIQDRGYVHVDQRRFYAEKMGEIVSDRLDESFADLMDYDFTARMEGNLDKIAEGEANWKAVLDKFFSDFTAELEKAELDETEGGMKPNNIVLTDIKCPTCERPMGIRTASTGVFLGCSGYALPPKERCKTTINLGSEEGVVNVLEEDVETAALRAKKRCPKCSTAMDAYLIDQTRKLHVCGNNPSCDGFVVEKGEYKLKGYEGPVIECDKCGSDMELKNGRFGKYMGCTNESCKNTRKILKNGEVAPPKEDPVHLPELPCSQDPDAYFVLRDGASGLFMAASTFPKSRETRAPLVEELVRFKDRLSEKFLYLTDAPSHDPDGLPTVVRFSRKTKENYVRSEVDGKPTGWTALFEGDKWIITDKRKKSKQDKPDAE</sequence>
<evidence type="ECO:0000256" key="7">
    <source>
        <dbReference type="ARBA" id="ARBA00022842"/>
    </source>
</evidence>
<proteinExistence type="inferred from homology"/>
<dbReference type="Pfam" id="PF01131">
    <property type="entry name" value="Topoisom_bac"/>
    <property type="match status" value="1"/>
</dbReference>
<feature type="domain" description="Toprim" evidence="13">
    <location>
        <begin position="3"/>
        <end position="148"/>
    </location>
</feature>
<evidence type="ECO:0000313" key="16">
    <source>
        <dbReference type="Proteomes" id="UP000029227"/>
    </source>
</evidence>
<comment type="caution">
    <text evidence="15">The sequence shown here is derived from an EMBL/GenBank/DDBJ whole genome shotgun (WGS) entry which is preliminary data.</text>
</comment>
<dbReference type="InterPro" id="IPR013825">
    <property type="entry name" value="Topo_IA_cen_sub2"/>
</dbReference>
<dbReference type="HAMAP" id="MF_00952">
    <property type="entry name" value="Topoisom_1_prok"/>
    <property type="match status" value="1"/>
</dbReference>
<dbReference type="AlphaFoldDB" id="A0A090QNN5"/>
<dbReference type="InterPro" id="IPR005733">
    <property type="entry name" value="TopoI_bac-type"/>
</dbReference>
<gene>
    <name evidence="12" type="primary">topA</name>
    <name evidence="15" type="ORF">JCM19237_4151</name>
</gene>
<dbReference type="InterPro" id="IPR000380">
    <property type="entry name" value="Topo_IA"/>
</dbReference>
<dbReference type="InterPro" id="IPR003602">
    <property type="entry name" value="Topo_IA_DNA-bd_dom"/>
</dbReference>
<evidence type="ECO:0000259" key="13">
    <source>
        <dbReference type="PROSITE" id="PS50880"/>
    </source>
</evidence>
<feature type="site" description="Interaction with DNA" evidence="12">
    <location>
        <position position="178"/>
    </location>
</feature>
<keyword evidence="6" id="KW-0862">Zinc</keyword>
<comment type="function">
    <text evidence="11 12">Releases the supercoiling and torsional tension of DNA, which is introduced during the DNA replication and transcription, by transiently cleaving and rejoining one strand of the DNA duplex. Introduces a single-strand break via transesterification at a target site in duplex DNA. The scissile phosphodiester is attacked by the catalytic tyrosine of the enzyme, resulting in the formation of a DNA-(5'-phosphotyrosyl)-enzyme intermediate and the expulsion of a 3'-OH DNA strand. The free DNA strand then undergoes passage around the unbroken strand, thus removing DNA supercoils. Finally, in the religation step, the DNA 3'-OH attacks the covalent intermediate to expel the active-site tyrosine and restore the DNA phosphodiester backbone.</text>
</comment>
<dbReference type="SUPFAM" id="SSF57783">
    <property type="entry name" value="Zinc beta-ribbon"/>
    <property type="match status" value="3"/>
</dbReference>
<evidence type="ECO:0000256" key="10">
    <source>
        <dbReference type="ARBA" id="ARBA00023235"/>
    </source>
</evidence>
<dbReference type="InterPro" id="IPR003601">
    <property type="entry name" value="Topo_IA_2"/>
</dbReference>
<dbReference type="InterPro" id="IPR023405">
    <property type="entry name" value="Topo_IA_core_domain"/>
</dbReference>
<evidence type="ECO:0000256" key="12">
    <source>
        <dbReference type="HAMAP-Rule" id="MF_00952"/>
    </source>
</evidence>
<dbReference type="GO" id="GO:0003917">
    <property type="term" value="F:DNA topoisomerase type I (single strand cut, ATP-independent) activity"/>
    <property type="evidence" value="ECO:0007669"/>
    <property type="project" value="UniProtKB-UniRule"/>
</dbReference>
<feature type="active site" description="O-(5'-phospho-DNA)-tyrosine intermediate" evidence="12">
    <location>
        <position position="325"/>
    </location>
</feature>
<dbReference type="InterPro" id="IPR034149">
    <property type="entry name" value="TOPRIM_TopoI"/>
</dbReference>
<dbReference type="PANTHER" id="PTHR42785:SF1">
    <property type="entry name" value="DNA TOPOISOMERASE"/>
    <property type="match status" value="1"/>
</dbReference>
<dbReference type="Gene3D" id="1.10.290.10">
    <property type="entry name" value="Topoisomerase I, domain 4"/>
    <property type="match status" value="1"/>
</dbReference>
<comment type="caution">
    <text evidence="12">Lacks conserved residue(s) required for the propagation of feature annotation.</text>
</comment>
<dbReference type="InterPro" id="IPR013263">
    <property type="entry name" value="TopoI_Znr_bac"/>
</dbReference>
<dbReference type="STRING" id="754436.JCM19237_4151"/>
<dbReference type="InterPro" id="IPR006171">
    <property type="entry name" value="TOPRIM_dom"/>
</dbReference>
<dbReference type="CDD" id="cd03363">
    <property type="entry name" value="TOPRIM_TopoIA_TopoI"/>
    <property type="match status" value="1"/>
</dbReference>
<dbReference type="Gene3D" id="2.20.25.10">
    <property type="match status" value="1"/>
</dbReference>
<feature type="domain" description="Topo IA-type catalytic" evidence="14">
    <location>
        <begin position="164"/>
        <end position="580"/>
    </location>
</feature>
<dbReference type="Pfam" id="PF01751">
    <property type="entry name" value="Toprim"/>
    <property type="match status" value="1"/>
</dbReference>
<dbReference type="PANTHER" id="PTHR42785">
    <property type="entry name" value="DNA TOPOISOMERASE, TYPE IA, CORE"/>
    <property type="match status" value="1"/>
</dbReference>
<dbReference type="SMART" id="SM00493">
    <property type="entry name" value="TOPRIM"/>
    <property type="match status" value="1"/>
</dbReference>
<dbReference type="GO" id="GO:0008270">
    <property type="term" value="F:zinc ion binding"/>
    <property type="evidence" value="ECO:0007669"/>
    <property type="project" value="UniProtKB-KW"/>
</dbReference>
<dbReference type="GO" id="GO:0005694">
    <property type="term" value="C:chromosome"/>
    <property type="evidence" value="ECO:0007669"/>
    <property type="project" value="InterPro"/>
</dbReference>
<comment type="similarity">
    <text evidence="2 12">Belongs to the type IA topoisomerase family.</text>
</comment>
<dbReference type="eggNOG" id="COG0550">
    <property type="taxonomic scope" value="Bacteria"/>
</dbReference>
<evidence type="ECO:0000256" key="6">
    <source>
        <dbReference type="ARBA" id="ARBA00022833"/>
    </source>
</evidence>
<organism evidence="15 16">
    <name type="scientific">Photobacterium aphoticum</name>
    <dbReference type="NCBI Taxonomy" id="754436"/>
    <lineage>
        <taxon>Bacteria</taxon>
        <taxon>Pseudomonadati</taxon>
        <taxon>Pseudomonadota</taxon>
        <taxon>Gammaproteobacteria</taxon>
        <taxon>Vibrionales</taxon>
        <taxon>Vibrionaceae</taxon>
        <taxon>Photobacterium</taxon>
    </lineage>
</organism>
<feature type="site" description="Interaction with DNA" evidence="12">
    <location>
        <position position="190"/>
    </location>
</feature>
<dbReference type="GO" id="GO:0003677">
    <property type="term" value="F:DNA binding"/>
    <property type="evidence" value="ECO:0007669"/>
    <property type="project" value="UniProtKB-KW"/>
</dbReference>
<dbReference type="FunFam" id="3.40.50.140:FF:000001">
    <property type="entry name" value="DNA topoisomerase 1"/>
    <property type="match status" value="1"/>
</dbReference>
<comment type="subunit">
    <text evidence="12">Monomer.</text>
</comment>
<dbReference type="Proteomes" id="UP000029227">
    <property type="component" value="Unassembled WGS sequence"/>
</dbReference>
<dbReference type="FunFam" id="3.30.65.10:FF:000002">
    <property type="entry name" value="DNA topoisomerase 1"/>
    <property type="match status" value="1"/>
</dbReference>
<evidence type="ECO:0000256" key="8">
    <source>
        <dbReference type="ARBA" id="ARBA00023029"/>
    </source>
</evidence>
<dbReference type="SUPFAM" id="SSF56712">
    <property type="entry name" value="Prokaryotic type I DNA topoisomerase"/>
    <property type="match status" value="1"/>
</dbReference>
<keyword evidence="9 12" id="KW-0238">DNA-binding</keyword>
<dbReference type="Pfam" id="PF01396">
    <property type="entry name" value="Zn_ribbon_Top1"/>
    <property type="match status" value="2"/>
</dbReference>
<comment type="catalytic activity">
    <reaction evidence="1 12">
        <text>ATP-independent breakage of single-stranded DNA, followed by passage and rejoining.</text>
        <dbReference type="EC" id="5.6.2.1"/>
    </reaction>
</comment>
<protein>
    <recommendedName>
        <fullName evidence="12">DNA topoisomerase 1</fullName>
        <ecNumber evidence="12">5.6.2.1</ecNumber>
    </recommendedName>
    <alternativeName>
        <fullName evidence="12">DNA topoisomerase I</fullName>
    </alternativeName>
</protein>
<dbReference type="PROSITE" id="PS52039">
    <property type="entry name" value="TOPO_IA_2"/>
    <property type="match status" value="1"/>
</dbReference>
<dbReference type="PROSITE" id="PS50880">
    <property type="entry name" value="TOPRIM"/>
    <property type="match status" value="1"/>
</dbReference>
<keyword evidence="3" id="KW-0479">Metal-binding</keyword>
<dbReference type="Gene3D" id="3.30.65.10">
    <property type="entry name" value="Bacterial Topoisomerase I, domain 1"/>
    <property type="match status" value="3"/>
</dbReference>
<dbReference type="Pfam" id="PF21372">
    <property type="entry name" value="Zn_ribbon_bTOP1"/>
    <property type="match status" value="1"/>
</dbReference>
<feature type="site" description="Interaction with DNA" evidence="12">
    <location>
        <position position="175"/>
    </location>
</feature>
<dbReference type="InterPro" id="IPR013826">
    <property type="entry name" value="Topo_IA_cen_sub3"/>
</dbReference>
<dbReference type="CDD" id="cd00186">
    <property type="entry name" value="TOP1Ac"/>
    <property type="match status" value="1"/>
</dbReference>
<dbReference type="EMBL" id="BBMN01000005">
    <property type="protein sequence ID" value="GAL04785.1"/>
    <property type="molecule type" value="Genomic_DNA"/>
</dbReference>
<dbReference type="InterPro" id="IPR049330">
    <property type="entry name" value="TOP1_Znf"/>
</dbReference>
<dbReference type="NCBIfam" id="TIGR01051">
    <property type="entry name" value="topA_bact"/>
    <property type="match status" value="1"/>
</dbReference>
<dbReference type="SMART" id="SM00436">
    <property type="entry name" value="TOP1Bc"/>
    <property type="match status" value="1"/>
</dbReference>
<dbReference type="InterPro" id="IPR013497">
    <property type="entry name" value="Topo_IA_cen"/>
</dbReference>
<dbReference type="Gene3D" id="2.70.20.10">
    <property type="entry name" value="Topoisomerase I, domain 3"/>
    <property type="match status" value="1"/>
</dbReference>
<evidence type="ECO:0000256" key="4">
    <source>
        <dbReference type="ARBA" id="ARBA00022737"/>
    </source>
</evidence>
<dbReference type="Gene3D" id="3.40.50.140">
    <property type="match status" value="1"/>
</dbReference>
<keyword evidence="8 12" id="KW-0799">Topoisomerase</keyword>
<dbReference type="InterPro" id="IPR013498">
    <property type="entry name" value="Topo_IA_Znf"/>
</dbReference>
<dbReference type="Gene3D" id="1.10.460.10">
    <property type="entry name" value="Topoisomerase I, domain 2"/>
    <property type="match status" value="1"/>
</dbReference>
<keyword evidence="5" id="KW-0863">Zinc-finger</keyword>